<keyword evidence="12" id="KW-0378">Hydrolase</keyword>
<dbReference type="FunFam" id="1.25.40.10:FF:000063">
    <property type="entry name" value="Pre-mRNA processing factor 39"/>
    <property type="match status" value="1"/>
</dbReference>
<evidence type="ECO:0000256" key="13">
    <source>
        <dbReference type="ARBA" id="ARBA00022842"/>
    </source>
</evidence>
<dbReference type="SUPFAM" id="SSF48452">
    <property type="entry name" value="TPR-like"/>
    <property type="match status" value="2"/>
</dbReference>
<sequence length="927" mass="104394">MSLGRLSVGVSAGLGGWLAGWLCSSKSEAPPRPRPLPGHPMFGTVSAAMPVPADAPMRDVGTIDPAPAKNASRVSQIMRFGFPGLDNVRSQSDYVLSYDRRARVPHWVFEHLTAESVQRNDEVDRAGCAFNADESIHPYFRAENSDYKGSGYDRGHMAAAANHRVCQQHQQETFLLSNMAPQVGIGFNRDKWNDLEMHVRKLCKVFTNVYVCTGPLYLPRREADGRQRVSYEVIGRNQVAVPTHFYKVVVAESPAGHLEMEAYVMPNQAIPNETPIANFLCFMEDIRSVLKAFLARYPYCYGYWKKYSDLEKKRGTIELCNEVFEAGLAAVPLSVDLWLHYLHHLRSVYEDKPEVVRAGFERAVAACGTEFRSDRLWEQYASWEAANKEPVKALAVYKRAIAVPTLSYRTHFENLEQFVGETPPQELLTVEEFLEARRAVLAELRASEPAAAPPAASTDLLPPGCDEPPPGVPAQPAGLSSDEECVKLRAKILAPLRQLHKDTEKQVSLRWNFEEGIKRPYFHVKPLEKVQLKNWKAYLEFEIEQGDKHRIHVLFERCMISCALYEEYWLKYVRYLESLEPCDWDAVRSVYRRACWTHLPDKPAIHLMWATFEEKQGDLDAAAEVMRRISAQVSMLEVTLRSINLARRAGKLDAAERMYAEALKSTEHRETAVVIAVKFARFLNKIRGNREKALEVLKEAIRLDQTNMRLYMQLVDVAFQSRPVDVALVKETFQTALEAPFEQKDKLTLTHRRMEFLEEFDTDAESIQKAHEEYYGLLKVVKAEAKKKKQEEEAAAAASKAKTPSGKRSASTSSNGTDKKARTDSTSGAGSGTHIPTITETPARAAKAAPTPYRGAAPGAPGSQFSQPPPGPPQAAYQGYNQMPPQQQQPYQYPPGGYQQQGAPGWTGYPPQYNYNQYGQGYQYPYQ</sequence>
<dbReference type="InterPro" id="IPR055433">
    <property type="entry name" value="HAT_Syf1-like_N"/>
</dbReference>
<dbReference type="FunFam" id="3.40.570.10:FF:000002">
    <property type="entry name" value="Endonuclease G, mitochondrial"/>
    <property type="match status" value="1"/>
</dbReference>
<dbReference type="PANTHER" id="PTHR17204">
    <property type="entry name" value="PRE-MRNA PROCESSING PROTEIN PRP39-RELATED"/>
    <property type="match status" value="1"/>
</dbReference>
<dbReference type="GO" id="GO:0071004">
    <property type="term" value="C:U2-type prespliceosome"/>
    <property type="evidence" value="ECO:0007669"/>
    <property type="project" value="TreeGrafter"/>
</dbReference>
<keyword evidence="15" id="KW-0496">Mitochondrion</keyword>
<dbReference type="InterPro" id="IPR001604">
    <property type="entry name" value="Endo_G_ENPP1-like_dom"/>
</dbReference>
<dbReference type="InterPro" id="IPR044929">
    <property type="entry name" value="DNA/RNA_non-sp_Endonuclease_sf"/>
</dbReference>
<feature type="compositionally biased region" description="Low complexity" evidence="21">
    <location>
        <begin position="839"/>
        <end position="866"/>
    </location>
</feature>
<dbReference type="AlphaFoldDB" id="A0A6A4X1N8"/>
<keyword evidence="25" id="KW-1185">Reference proteome</keyword>
<dbReference type="InterPro" id="IPR018524">
    <property type="entry name" value="DNA/RNA_endonuclease_AS"/>
</dbReference>
<keyword evidence="16" id="KW-1015">Disulfide bond</keyword>
<dbReference type="InterPro" id="IPR020821">
    <property type="entry name" value="ENPP1-3/EXOG-like_nuc-like"/>
</dbReference>
<evidence type="ECO:0000256" key="15">
    <source>
        <dbReference type="ARBA" id="ARBA00023128"/>
    </source>
</evidence>
<dbReference type="SMART" id="SM00477">
    <property type="entry name" value="NUC"/>
    <property type="match status" value="1"/>
</dbReference>
<dbReference type="OrthoDB" id="10265668at2759"/>
<gene>
    <name evidence="24" type="primary">PRPF39_0</name>
    <name evidence="24" type="ORF">FJT64_017786</name>
</gene>
<dbReference type="SMART" id="SM00386">
    <property type="entry name" value="HAT"/>
    <property type="match status" value="6"/>
</dbReference>
<keyword evidence="10" id="KW-0677">Repeat</keyword>
<dbReference type="GO" id="GO:0016787">
    <property type="term" value="F:hydrolase activity"/>
    <property type="evidence" value="ECO:0007669"/>
    <property type="project" value="UniProtKB-KW"/>
</dbReference>
<dbReference type="Gene3D" id="3.40.570.10">
    <property type="entry name" value="Extracellular Endonuclease, subunit A"/>
    <property type="match status" value="1"/>
</dbReference>
<evidence type="ECO:0000256" key="11">
    <source>
        <dbReference type="ARBA" id="ARBA00022759"/>
    </source>
</evidence>
<protein>
    <recommendedName>
        <fullName evidence="20">Endonuclease G, mitochondrial</fullName>
    </recommendedName>
</protein>
<comment type="similarity">
    <text evidence="19">Belongs to the PRP39 family.</text>
</comment>
<dbReference type="InterPro" id="IPR044925">
    <property type="entry name" value="His-Me_finger_sf"/>
</dbReference>
<dbReference type="GO" id="GO:0005739">
    <property type="term" value="C:mitochondrion"/>
    <property type="evidence" value="ECO:0007669"/>
    <property type="project" value="UniProtKB-SubCell"/>
</dbReference>
<feature type="domain" description="ENPP1-3/EXOG-like endonuclease/phosphodiesterase" evidence="22">
    <location>
        <begin position="91"/>
        <end position="300"/>
    </location>
</feature>
<evidence type="ECO:0000256" key="8">
    <source>
        <dbReference type="ARBA" id="ARBA00022723"/>
    </source>
</evidence>
<evidence type="ECO:0000256" key="20">
    <source>
        <dbReference type="ARBA" id="ARBA00068872"/>
    </source>
</evidence>
<dbReference type="EMBL" id="VIIS01000241">
    <property type="protein sequence ID" value="KAF0311389.1"/>
    <property type="molecule type" value="Genomic_DNA"/>
</dbReference>
<dbReference type="Pfam" id="PF01223">
    <property type="entry name" value="Endonuclease_NS"/>
    <property type="match status" value="1"/>
</dbReference>
<organism evidence="24 25">
    <name type="scientific">Amphibalanus amphitrite</name>
    <name type="common">Striped barnacle</name>
    <name type="synonym">Balanus amphitrite</name>
    <dbReference type="NCBI Taxonomy" id="1232801"/>
    <lineage>
        <taxon>Eukaryota</taxon>
        <taxon>Metazoa</taxon>
        <taxon>Ecdysozoa</taxon>
        <taxon>Arthropoda</taxon>
        <taxon>Crustacea</taxon>
        <taxon>Multicrustacea</taxon>
        <taxon>Cirripedia</taxon>
        <taxon>Thoracica</taxon>
        <taxon>Thoracicalcarea</taxon>
        <taxon>Balanomorpha</taxon>
        <taxon>Balanoidea</taxon>
        <taxon>Balanidae</taxon>
        <taxon>Amphibalaninae</taxon>
        <taxon>Amphibalanus</taxon>
    </lineage>
</organism>
<comment type="cofactor">
    <cofactor evidence="1">
        <name>Mg(2+)</name>
        <dbReference type="ChEBI" id="CHEBI:18420"/>
    </cofactor>
</comment>
<comment type="caution">
    <text evidence="24">The sequence shown here is derived from an EMBL/GenBank/DDBJ whole genome shotgun (WGS) entry which is preliminary data.</text>
</comment>
<feature type="compositionally biased region" description="Polar residues" evidence="21">
    <location>
        <begin position="806"/>
        <end position="816"/>
    </location>
</feature>
<keyword evidence="17" id="KW-0508">mRNA splicing</keyword>
<dbReference type="GO" id="GO:0000243">
    <property type="term" value="C:commitment complex"/>
    <property type="evidence" value="ECO:0007669"/>
    <property type="project" value="TreeGrafter"/>
</dbReference>
<evidence type="ECO:0000256" key="19">
    <source>
        <dbReference type="ARBA" id="ARBA00038019"/>
    </source>
</evidence>
<dbReference type="CDD" id="cd00091">
    <property type="entry name" value="NUC"/>
    <property type="match status" value="1"/>
</dbReference>
<keyword evidence="8" id="KW-0479">Metal-binding</keyword>
<evidence type="ECO:0000256" key="7">
    <source>
        <dbReference type="ARBA" id="ARBA00022722"/>
    </source>
</evidence>
<keyword evidence="18" id="KW-0539">Nucleus</keyword>
<evidence type="ECO:0000256" key="17">
    <source>
        <dbReference type="ARBA" id="ARBA00023187"/>
    </source>
</evidence>
<feature type="compositionally biased region" description="Polar residues" evidence="21">
    <location>
        <begin position="824"/>
        <end position="838"/>
    </location>
</feature>
<evidence type="ECO:0000256" key="16">
    <source>
        <dbReference type="ARBA" id="ARBA00023157"/>
    </source>
</evidence>
<dbReference type="GO" id="GO:0000395">
    <property type="term" value="P:mRNA 5'-splice site recognition"/>
    <property type="evidence" value="ECO:0007669"/>
    <property type="project" value="TreeGrafter"/>
</dbReference>
<dbReference type="Pfam" id="PF23233">
    <property type="entry name" value="HAT_Syf1_CNRKL1_N"/>
    <property type="match status" value="1"/>
</dbReference>
<dbReference type="Gene3D" id="1.25.40.10">
    <property type="entry name" value="Tetratricopeptide repeat domain"/>
    <property type="match status" value="1"/>
</dbReference>
<keyword evidence="6" id="KW-0507">mRNA processing</keyword>
<reference evidence="24 25" key="1">
    <citation type="submission" date="2019-07" db="EMBL/GenBank/DDBJ databases">
        <title>Draft genome assembly of a fouling barnacle, Amphibalanus amphitrite (Darwin, 1854): The first reference genome for Thecostraca.</title>
        <authorList>
            <person name="Kim W."/>
        </authorList>
    </citation>
    <scope>NUCLEOTIDE SEQUENCE [LARGE SCALE GENOMIC DNA]</scope>
    <source>
        <strain evidence="24">SNU_AA5</strain>
        <tissue evidence="24">Soma without cirri and trophi</tissue>
    </source>
</reference>
<dbReference type="SMART" id="SM00892">
    <property type="entry name" value="Endonuclease_NS"/>
    <property type="match status" value="1"/>
</dbReference>
<feature type="region of interest" description="Disordered" evidence="21">
    <location>
        <begin position="793"/>
        <end position="905"/>
    </location>
</feature>
<feature type="domain" description="DNA/RNA non-specific endonuclease/pyrophosphatase/phosphodiesterase" evidence="23">
    <location>
        <begin position="90"/>
        <end position="310"/>
    </location>
</feature>
<evidence type="ECO:0000256" key="1">
    <source>
        <dbReference type="ARBA" id="ARBA00001946"/>
    </source>
</evidence>
<dbReference type="GO" id="GO:0004519">
    <property type="term" value="F:endonuclease activity"/>
    <property type="evidence" value="ECO:0007669"/>
    <property type="project" value="UniProtKB-KW"/>
</dbReference>
<dbReference type="InterPro" id="IPR003107">
    <property type="entry name" value="HAT"/>
</dbReference>
<dbReference type="SUPFAM" id="SSF54060">
    <property type="entry name" value="His-Me finger endonucleases"/>
    <property type="match status" value="1"/>
</dbReference>
<dbReference type="Pfam" id="PF23241">
    <property type="entry name" value="HAT_PRP39_C"/>
    <property type="match status" value="1"/>
</dbReference>
<keyword evidence="14" id="KW-0809">Transit peptide</keyword>
<evidence type="ECO:0000256" key="12">
    <source>
        <dbReference type="ARBA" id="ARBA00022801"/>
    </source>
</evidence>
<feature type="compositionally biased region" description="Low complexity" evidence="21">
    <location>
        <begin position="874"/>
        <end position="905"/>
    </location>
</feature>
<evidence type="ECO:0000256" key="18">
    <source>
        <dbReference type="ARBA" id="ARBA00023242"/>
    </source>
</evidence>
<proteinExistence type="inferred from homology"/>
<feature type="compositionally biased region" description="Low complexity" evidence="21">
    <location>
        <begin position="448"/>
        <end position="464"/>
    </location>
</feature>
<evidence type="ECO:0000256" key="4">
    <source>
        <dbReference type="ARBA" id="ARBA00008644"/>
    </source>
</evidence>
<evidence type="ECO:0000259" key="23">
    <source>
        <dbReference type="SMART" id="SM00892"/>
    </source>
</evidence>
<comment type="similarity">
    <text evidence="5">Belongs to the DNA/RNA non-specific endonuclease family.</text>
</comment>
<evidence type="ECO:0000256" key="10">
    <source>
        <dbReference type="ARBA" id="ARBA00022737"/>
    </source>
</evidence>
<accession>A0A6A4X1N8</accession>
<keyword evidence="9" id="KW-0747">Spliceosome</keyword>
<dbReference type="GO" id="GO:0030627">
    <property type="term" value="F:pre-mRNA 5'-splice site binding"/>
    <property type="evidence" value="ECO:0007669"/>
    <property type="project" value="TreeGrafter"/>
</dbReference>
<evidence type="ECO:0000313" key="25">
    <source>
        <dbReference type="Proteomes" id="UP000440578"/>
    </source>
</evidence>
<evidence type="ECO:0000259" key="22">
    <source>
        <dbReference type="SMART" id="SM00477"/>
    </source>
</evidence>
<keyword evidence="7" id="KW-0540">Nuclease</keyword>
<dbReference type="PROSITE" id="PS01070">
    <property type="entry name" value="NUCLEASE_NON_SPEC"/>
    <property type="match status" value="1"/>
</dbReference>
<evidence type="ECO:0000256" key="3">
    <source>
        <dbReference type="ARBA" id="ARBA00004173"/>
    </source>
</evidence>
<evidence type="ECO:0000256" key="5">
    <source>
        <dbReference type="ARBA" id="ARBA00010052"/>
    </source>
</evidence>
<evidence type="ECO:0000256" key="21">
    <source>
        <dbReference type="SAM" id="MobiDB-lite"/>
    </source>
</evidence>
<comment type="similarity">
    <text evidence="4">Belongs to the crooked-neck family.</text>
</comment>
<evidence type="ECO:0000256" key="9">
    <source>
        <dbReference type="ARBA" id="ARBA00022728"/>
    </source>
</evidence>
<dbReference type="InterPro" id="IPR011990">
    <property type="entry name" value="TPR-like_helical_dom_sf"/>
</dbReference>
<evidence type="ECO:0000313" key="24">
    <source>
        <dbReference type="EMBL" id="KAF0311389.1"/>
    </source>
</evidence>
<dbReference type="PANTHER" id="PTHR17204:SF5">
    <property type="entry name" value="PRE-MRNA-PROCESSING FACTOR 39"/>
    <property type="match status" value="1"/>
</dbReference>
<evidence type="ECO:0000256" key="14">
    <source>
        <dbReference type="ARBA" id="ARBA00022946"/>
    </source>
</evidence>
<evidence type="ECO:0000256" key="2">
    <source>
        <dbReference type="ARBA" id="ARBA00004123"/>
    </source>
</evidence>
<dbReference type="GO" id="GO:0046872">
    <property type="term" value="F:metal ion binding"/>
    <property type="evidence" value="ECO:0007669"/>
    <property type="project" value="UniProtKB-KW"/>
</dbReference>
<dbReference type="Proteomes" id="UP000440578">
    <property type="component" value="Unassembled WGS sequence"/>
</dbReference>
<keyword evidence="13" id="KW-0460">Magnesium</keyword>
<dbReference type="GO" id="GO:0005685">
    <property type="term" value="C:U1 snRNP"/>
    <property type="evidence" value="ECO:0007669"/>
    <property type="project" value="TreeGrafter"/>
</dbReference>
<evidence type="ECO:0000256" key="6">
    <source>
        <dbReference type="ARBA" id="ARBA00022664"/>
    </source>
</evidence>
<keyword evidence="11" id="KW-0255">Endonuclease</keyword>
<feature type="region of interest" description="Disordered" evidence="21">
    <location>
        <begin position="448"/>
        <end position="479"/>
    </location>
</feature>
<comment type="subcellular location">
    <subcellularLocation>
        <location evidence="3">Mitochondrion</location>
    </subcellularLocation>
    <subcellularLocation>
        <location evidence="2">Nucleus</location>
    </subcellularLocation>
</comment>
<name>A0A6A4X1N8_AMPAM</name>
<dbReference type="InterPro" id="IPR059164">
    <property type="entry name" value="HAT_PRP39_C"/>
</dbReference>